<feature type="compositionally biased region" description="Polar residues" evidence="1">
    <location>
        <begin position="643"/>
        <end position="652"/>
    </location>
</feature>
<feature type="compositionally biased region" description="Polar residues" evidence="1">
    <location>
        <begin position="193"/>
        <end position="208"/>
    </location>
</feature>
<gene>
    <name evidence="2" type="ORF">H4219_004769</name>
</gene>
<feature type="region of interest" description="Disordered" evidence="1">
    <location>
        <begin position="103"/>
        <end position="135"/>
    </location>
</feature>
<evidence type="ECO:0000313" key="2">
    <source>
        <dbReference type="EMBL" id="KAJ1914472.1"/>
    </source>
</evidence>
<feature type="compositionally biased region" description="Basic and acidic residues" evidence="1">
    <location>
        <begin position="653"/>
        <end position="672"/>
    </location>
</feature>
<reference evidence="2" key="1">
    <citation type="submission" date="2022-07" db="EMBL/GenBank/DDBJ databases">
        <title>Phylogenomic reconstructions and comparative analyses of Kickxellomycotina fungi.</title>
        <authorList>
            <person name="Reynolds N.K."/>
            <person name="Stajich J.E."/>
            <person name="Barry K."/>
            <person name="Grigoriev I.V."/>
            <person name="Crous P."/>
            <person name="Smith M.E."/>
        </authorList>
    </citation>
    <scope>NUCLEOTIDE SEQUENCE</scope>
    <source>
        <strain evidence="2">NBRC 100468</strain>
    </source>
</reference>
<feature type="non-terminal residue" evidence="2">
    <location>
        <position position="1"/>
    </location>
</feature>
<comment type="caution">
    <text evidence="2">The sequence shown here is derived from an EMBL/GenBank/DDBJ whole genome shotgun (WGS) entry which is preliminary data.</text>
</comment>
<feature type="region of interest" description="Disordered" evidence="1">
    <location>
        <begin position="148"/>
        <end position="216"/>
    </location>
</feature>
<protein>
    <submittedName>
        <fullName evidence="2">Uncharacterized protein</fullName>
    </submittedName>
</protein>
<feature type="compositionally biased region" description="Low complexity" evidence="1">
    <location>
        <begin position="632"/>
        <end position="642"/>
    </location>
</feature>
<feature type="compositionally biased region" description="Polar residues" evidence="1">
    <location>
        <begin position="165"/>
        <end position="175"/>
    </location>
</feature>
<proteinExistence type="predicted"/>
<feature type="region of interest" description="Disordered" evidence="1">
    <location>
        <begin position="625"/>
        <end position="672"/>
    </location>
</feature>
<dbReference type="Gene3D" id="4.10.1000.40">
    <property type="match status" value="1"/>
</dbReference>
<evidence type="ECO:0000256" key="1">
    <source>
        <dbReference type="SAM" id="MobiDB-lite"/>
    </source>
</evidence>
<evidence type="ECO:0000313" key="3">
    <source>
        <dbReference type="Proteomes" id="UP001150538"/>
    </source>
</evidence>
<feature type="compositionally biased region" description="Polar residues" evidence="1">
    <location>
        <begin position="370"/>
        <end position="379"/>
    </location>
</feature>
<organism evidence="2 3">
    <name type="scientific">Mycoemilia scoparia</name>
    <dbReference type="NCBI Taxonomy" id="417184"/>
    <lineage>
        <taxon>Eukaryota</taxon>
        <taxon>Fungi</taxon>
        <taxon>Fungi incertae sedis</taxon>
        <taxon>Zoopagomycota</taxon>
        <taxon>Kickxellomycotina</taxon>
        <taxon>Kickxellomycetes</taxon>
        <taxon>Kickxellales</taxon>
        <taxon>Kickxellaceae</taxon>
        <taxon>Mycoemilia</taxon>
    </lineage>
</organism>
<name>A0A9W8DQK8_9FUNG</name>
<feature type="compositionally biased region" description="Polar residues" evidence="1">
    <location>
        <begin position="120"/>
        <end position="135"/>
    </location>
</feature>
<sequence>VAGLLFVASGIAIVYIVVKKRRQEARLSSSTDDGEESVVESVAQHESLPRSNTALQVPSTEMLCSPRSIGHNFAGRLKKGHCHTITTATTDINNEFFSQTHFDGSNIQSSEDGSDALPSPCSSIKQSNSESKFNDYSKTCSTYNVSQIENPKEQQHTMDTDKIPSVSQKSYSSSDEGIPEASSPCKRDAGADATQTPETPVPANTSSRRNQDDPDGESIYVLQEDEGLNSLLNQIEGDECRSQQEIKPTEIHDSEESSNPDKLSQEKIVVGANDKEDVDYPEDNSNDHIETKGRTQKQDKIIELGYDHQTISEATVIEAKYLGDSSSENEVNLVSAVPASTTQKGDMAKVHKTQKKQHLDGQLTPKKLQDSTNRQQQSKHISKRCTKWPYCTNTNCKFHHPKQICAFYPTCKFFGSSETASGGTNILSPTHSNNGSGGKSMGRRNVWCTKLHPHDLQRLRRAIGEADNDKGFKLRRLRKNIQPEKVNEMKRFFDSIILDAMKLDGWKQCVDKDMVFDKNLLENLNQTDVTTTDNKVDCNGGGGGGGSGQFYGDMEQHCPQPYKQMHPQPQQQSIELPMSPVASGAAAAAGMDISYHSPISPMQYPQQQRIEPTISPVTTEMVSTQQEKNIELPPLLLPTSSPDFSATTNKEISQLKEEHDPFKKYCKPKDLK</sequence>
<feature type="region of interest" description="Disordered" evidence="1">
    <location>
        <begin position="273"/>
        <end position="296"/>
    </location>
</feature>
<dbReference type="EMBL" id="JANBPU010000196">
    <property type="protein sequence ID" value="KAJ1914472.1"/>
    <property type="molecule type" value="Genomic_DNA"/>
</dbReference>
<dbReference type="OrthoDB" id="438553at2759"/>
<accession>A0A9W8DQK8</accession>
<dbReference type="AlphaFoldDB" id="A0A9W8DQK8"/>
<feature type="region of interest" description="Disordered" evidence="1">
    <location>
        <begin position="26"/>
        <end position="50"/>
    </location>
</feature>
<feature type="compositionally biased region" description="Basic and acidic residues" evidence="1">
    <location>
        <begin position="150"/>
        <end position="162"/>
    </location>
</feature>
<feature type="compositionally biased region" description="Basic and acidic residues" evidence="1">
    <location>
        <begin position="285"/>
        <end position="296"/>
    </location>
</feature>
<dbReference type="Proteomes" id="UP001150538">
    <property type="component" value="Unassembled WGS sequence"/>
</dbReference>
<keyword evidence="3" id="KW-1185">Reference proteome</keyword>
<feature type="region of interest" description="Disordered" evidence="1">
    <location>
        <begin position="340"/>
        <end position="380"/>
    </location>
</feature>